<evidence type="ECO:0000256" key="1">
    <source>
        <dbReference type="SAM" id="MobiDB-lite"/>
    </source>
</evidence>
<dbReference type="GO" id="GO:0004497">
    <property type="term" value="F:monooxygenase activity"/>
    <property type="evidence" value="ECO:0007669"/>
    <property type="project" value="UniProtKB-KW"/>
</dbReference>
<evidence type="ECO:0000313" key="2">
    <source>
        <dbReference type="EMBL" id="EFL23174.1"/>
    </source>
</evidence>
<reference evidence="2 3" key="1">
    <citation type="submission" date="2009-02" db="EMBL/GenBank/DDBJ databases">
        <title>Annotation of Streptomyces hygroscopicus strain ATCC 53653.</title>
        <authorList>
            <consortium name="The Broad Institute Genome Sequencing Platform"/>
            <consortium name="Broad Institute Microbial Sequencing Center"/>
            <person name="Fischbach M."/>
            <person name="Godfrey P."/>
            <person name="Ward D."/>
            <person name="Young S."/>
            <person name="Zeng Q."/>
            <person name="Koehrsen M."/>
            <person name="Alvarado L."/>
            <person name="Berlin A.M."/>
            <person name="Bochicchio J."/>
            <person name="Borenstein D."/>
            <person name="Chapman S.B."/>
            <person name="Chen Z."/>
            <person name="Engels R."/>
            <person name="Freedman E."/>
            <person name="Gellesch M."/>
            <person name="Goldberg J."/>
            <person name="Griggs A."/>
            <person name="Gujja S."/>
            <person name="Heilman E.R."/>
            <person name="Heiman D.I."/>
            <person name="Hepburn T.A."/>
            <person name="Howarth C."/>
            <person name="Jen D."/>
            <person name="Larson L."/>
            <person name="Lewis B."/>
            <person name="Mehta T."/>
            <person name="Park D."/>
            <person name="Pearson M."/>
            <person name="Richards J."/>
            <person name="Roberts A."/>
            <person name="Saif S."/>
            <person name="Shea T.D."/>
            <person name="Shenoy N."/>
            <person name="Sisk P."/>
            <person name="Stolte C."/>
            <person name="Sykes S.N."/>
            <person name="Thomson T."/>
            <person name="Walk T."/>
            <person name="White J."/>
            <person name="Yandava C."/>
            <person name="Straight P."/>
            <person name="Clardy J."/>
            <person name="Hung D."/>
            <person name="Kolter R."/>
            <person name="Mekalanos J."/>
            <person name="Walker S."/>
            <person name="Walsh C.T."/>
            <person name="Wieland-Brown L.C."/>
            <person name="Haas B."/>
            <person name="Nusbaum C."/>
            <person name="Birren B."/>
        </authorList>
    </citation>
    <scope>NUCLEOTIDE SEQUENCE [LARGE SCALE GENOMIC DNA]</scope>
    <source>
        <strain evidence="2 3">ATCC 53653</strain>
    </source>
</reference>
<dbReference type="Proteomes" id="UP000003963">
    <property type="component" value="Unassembled WGS sequence"/>
</dbReference>
<feature type="compositionally biased region" description="Basic residues" evidence="1">
    <location>
        <begin position="83"/>
        <end position="94"/>
    </location>
</feature>
<feature type="region of interest" description="Disordered" evidence="1">
    <location>
        <begin position="1"/>
        <end position="117"/>
    </location>
</feature>
<accession>D9WED5</accession>
<organism evidence="2 3">
    <name type="scientific">Streptomyces himastatinicus ATCC 53653</name>
    <dbReference type="NCBI Taxonomy" id="457427"/>
    <lineage>
        <taxon>Bacteria</taxon>
        <taxon>Bacillati</taxon>
        <taxon>Actinomycetota</taxon>
        <taxon>Actinomycetes</taxon>
        <taxon>Kitasatosporales</taxon>
        <taxon>Streptomycetaceae</taxon>
        <taxon>Streptomyces</taxon>
        <taxon>Streptomyces violaceusniger group</taxon>
    </lineage>
</organism>
<name>D9WED5_9ACTN</name>
<keyword evidence="2" id="KW-0503">Monooxygenase</keyword>
<feature type="compositionally biased region" description="Low complexity" evidence="1">
    <location>
        <begin position="42"/>
        <end position="82"/>
    </location>
</feature>
<dbReference type="EMBL" id="GG657754">
    <property type="protein sequence ID" value="EFL23174.1"/>
    <property type="molecule type" value="Genomic_DNA"/>
</dbReference>
<sequence length="117" mass="12307">VPPTRSRRWPREHVSAGVVQIEDARPAATETLTKGDAGLVTPGPGRPCHGRRPGAPDARPGRLRGAAVRTASGGPAPAVRRPAGGHRRAHRHHTLRADGGGVGRSGRHGAERTPSRW</sequence>
<feature type="non-terminal residue" evidence="2">
    <location>
        <position position="1"/>
    </location>
</feature>
<proteinExistence type="predicted"/>
<feature type="compositionally biased region" description="Basic and acidic residues" evidence="1">
    <location>
        <begin position="108"/>
        <end position="117"/>
    </location>
</feature>
<dbReference type="AlphaFoldDB" id="D9WED5"/>
<keyword evidence="2" id="KW-0560">Oxidoreductase</keyword>
<gene>
    <name evidence="2" type="ORF">SSOG_02888</name>
</gene>
<protein>
    <submittedName>
        <fullName evidence="2">Putative alkanal monooxygenase (Luciferase)</fullName>
    </submittedName>
</protein>
<dbReference type="HOGENOM" id="CLU_2078169_0_0_11"/>
<evidence type="ECO:0000313" key="3">
    <source>
        <dbReference type="Proteomes" id="UP000003963"/>
    </source>
</evidence>
<keyword evidence="3" id="KW-1185">Reference proteome</keyword>